<dbReference type="InterPro" id="IPR056874">
    <property type="entry name" value="PHD_dom_pln"/>
</dbReference>
<sequence>MVDLERRVCCMCGDVGFIDKLFHCSKCLNRFQHSYCSSYYKEQADPIKICDWCQWEARSPTVAKHGVKGRSSKRSYRSEYSSAHQIKQQEINQITTSSSIPPATDKGKTGAPSPRSATRRYKLLKDVMC</sequence>
<evidence type="ECO:0000256" key="1">
    <source>
        <dbReference type="SAM" id="MobiDB-lite"/>
    </source>
</evidence>
<feature type="compositionally biased region" description="Basic residues" evidence="1">
    <location>
        <begin position="65"/>
        <end position="75"/>
    </location>
</feature>
<comment type="caution">
    <text evidence="3">The sequence shown here is derived from an EMBL/GenBank/DDBJ whole genome shotgun (WGS) entry which is preliminary data.</text>
</comment>
<organism evidence="3 4">
    <name type="scientific">Brassica cretica</name>
    <name type="common">Mustard</name>
    <dbReference type="NCBI Taxonomy" id="69181"/>
    <lineage>
        <taxon>Eukaryota</taxon>
        <taxon>Viridiplantae</taxon>
        <taxon>Streptophyta</taxon>
        <taxon>Embryophyta</taxon>
        <taxon>Tracheophyta</taxon>
        <taxon>Spermatophyta</taxon>
        <taxon>Magnoliopsida</taxon>
        <taxon>eudicotyledons</taxon>
        <taxon>Gunneridae</taxon>
        <taxon>Pentapetalae</taxon>
        <taxon>rosids</taxon>
        <taxon>malvids</taxon>
        <taxon>Brassicales</taxon>
        <taxon>Brassicaceae</taxon>
        <taxon>Brassiceae</taxon>
        <taxon>Brassica</taxon>
    </lineage>
</organism>
<dbReference type="PANTHER" id="PTHR33779:SF10">
    <property type="entry name" value="ZINC FINGER PHD-TYPE DOMAIN-CONTAINING PROTEIN"/>
    <property type="match status" value="1"/>
</dbReference>
<name>A0A8S9PTD2_BRACR</name>
<evidence type="ECO:0000313" key="4">
    <source>
        <dbReference type="Proteomes" id="UP000712600"/>
    </source>
</evidence>
<reference evidence="3" key="1">
    <citation type="submission" date="2019-12" db="EMBL/GenBank/DDBJ databases">
        <title>Genome sequencing and annotation of Brassica cretica.</title>
        <authorList>
            <person name="Studholme D.J."/>
            <person name="Sarris P."/>
        </authorList>
    </citation>
    <scope>NUCLEOTIDE SEQUENCE</scope>
    <source>
        <strain evidence="3">PFS-109/04</strain>
        <tissue evidence="3">Leaf</tissue>
    </source>
</reference>
<protein>
    <recommendedName>
        <fullName evidence="2">PHD-type zinc finger plants domain-containing protein</fullName>
    </recommendedName>
</protein>
<gene>
    <name evidence="3" type="ORF">F2Q69_00049581</name>
</gene>
<feature type="compositionally biased region" description="Polar residues" evidence="1">
    <location>
        <begin position="83"/>
        <end position="101"/>
    </location>
</feature>
<dbReference type="EMBL" id="QGKX02001347">
    <property type="protein sequence ID" value="KAF3521692.1"/>
    <property type="molecule type" value="Genomic_DNA"/>
</dbReference>
<dbReference type="AlphaFoldDB" id="A0A8S9PTD2"/>
<evidence type="ECO:0000313" key="3">
    <source>
        <dbReference type="EMBL" id="KAF3521692.1"/>
    </source>
</evidence>
<dbReference type="Proteomes" id="UP000712600">
    <property type="component" value="Unassembled WGS sequence"/>
</dbReference>
<evidence type="ECO:0000259" key="2">
    <source>
        <dbReference type="Pfam" id="PF25054"/>
    </source>
</evidence>
<dbReference type="PANTHER" id="PTHR33779">
    <property type="entry name" value="EXPRESSED PROTEIN"/>
    <property type="match status" value="1"/>
</dbReference>
<feature type="region of interest" description="Disordered" evidence="1">
    <location>
        <begin position="64"/>
        <end position="117"/>
    </location>
</feature>
<accession>A0A8S9PTD2</accession>
<proteinExistence type="predicted"/>
<feature type="domain" description="PHD-type zinc finger plants" evidence="2">
    <location>
        <begin position="10"/>
        <end position="53"/>
    </location>
</feature>
<dbReference type="Pfam" id="PF25054">
    <property type="entry name" value="PHD_pln"/>
    <property type="match status" value="1"/>
</dbReference>